<dbReference type="NCBIfam" id="TIGR03233">
    <property type="entry name" value="DNA_S_dndB"/>
    <property type="match status" value="1"/>
</dbReference>
<proteinExistence type="predicted"/>
<dbReference type="KEGG" id="rul:UC8_13030"/>
<dbReference type="AlphaFoldDB" id="A0A5B9QJV1"/>
<organism evidence="1 2">
    <name type="scientific">Roseimaritima ulvae</name>
    <dbReference type="NCBI Taxonomy" id="980254"/>
    <lineage>
        <taxon>Bacteria</taxon>
        <taxon>Pseudomonadati</taxon>
        <taxon>Planctomycetota</taxon>
        <taxon>Planctomycetia</taxon>
        <taxon>Pirellulales</taxon>
        <taxon>Pirellulaceae</taxon>
        <taxon>Roseimaritima</taxon>
    </lineage>
</organism>
<dbReference type="CDD" id="cd16412">
    <property type="entry name" value="dndB"/>
    <property type="match status" value="1"/>
</dbReference>
<dbReference type="EMBL" id="CP042914">
    <property type="protein sequence ID" value="QEG39338.1"/>
    <property type="molecule type" value="Genomic_DNA"/>
</dbReference>
<dbReference type="OrthoDB" id="3524978at2"/>
<keyword evidence="2" id="KW-1185">Reference proteome</keyword>
<gene>
    <name evidence="1" type="ORF">UC8_13030</name>
</gene>
<dbReference type="Pfam" id="PF14072">
    <property type="entry name" value="DndB"/>
    <property type="match status" value="1"/>
</dbReference>
<reference evidence="1 2" key="1">
    <citation type="submission" date="2019-08" db="EMBL/GenBank/DDBJ databases">
        <title>Deep-cultivation of Planctomycetes and their phenomic and genomic characterization uncovers novel biology.</title>
        <authorList>
            <person name="Wiegand S."/>
            <person name="Jogler M."/>
            <person name="Boedeker C."/>
            <person name="Pinto D."/>
            <person name="Vollmers J."/>
            <person name="Rivas-Marin E."/>
            <person name="Kohn T."/>
            <person name="Peeters S.H."/>
            <person name="Heuer A."/>
            <person name="Rast P."/>
            <person name="Oberbeckmann S."/>
            <person name="Bunk B."/>
            <person name="Jeske O."/>
            <person name="Meyerdierks A."/>
            <person name="Storesund J.E."/>
            <person name="Kallscheuer N."/>
            <person name="Luecker S."/>
            <person name="Lage O.M."/>
            <person name="Pohl T."/>
            <person name="Merkel B.J."/>
            <person name="Hornburger P."/>
            <person name="Mueller R.-W."/>
            <person name="Bruemmer F."/>
            <person name="Labrenz M."/>
            <person name="Spormann A.M."/>
            <person name="Op den Camp H."/>
            <person name="Overmann J."/>
            <person name="Amann R."/>
            <person name="Jetten M.S.M."/>
            <person name="Mascher T."/>
            <person name="Medema M.H."/>
            <person name="Devos D.P."/>
            <person name="Kaster A.-K."/>
            <person name="Ovreas L."/>
            <person name="Rohde M."/>
            <person name="Galperin M.Y."/>
            <person name="Jogler C."/>
        </authorList>
    </citation>
    <scope>NUCLEOTIDE SEQUENCE [LARGE SCALE GENOMIC DNA]</scope>
    <source>
        <strain evidence="1 2">UC8</strain>
    </source>
</reference>
<dbReference type="NCBIfam" id="TIGR03187">
    <property type="entry name" value="DGQHR"/>
    <property type="match status" value="1"/>
</dbReference>
<sequence>MPAFEYNFPAIRGIQAGREYYISMCPLRLIPRIFLFDEDELNPELRAQRILNKSRIPEMARYLLANPKDYIFSALTASIDGKVKFDAMGDEKTERTMGRLRVPMNARFIINDGQHRRAAIEAALRENPDLGDETISVVFFMDVGLERSQQMFADLNRHAVRPTKSLGILYDDREDDSIIAKALASKVPVFVGLTELERSSISNRSLKLFTLSGIYSATRTLLNGIELPTVEKKIDLAAEFWTTVSGYIPEWQLAKERKASPAELRRDYIHAHTLALSALARIGNQLLAKNLRAWKSKLKKLDSLDWSRGSSHWDGRAMNAGRLSKKTVNVALCANFIKKHLGLKLTAEEQQLEQDFRREQRGKDKAA</sequence>
<name>A0A5B9QJV1_9BACT</name>
<evidence type="ECO:0008006" key="3">
    <source>
        <dbReference type="Google" id="ProtNLM"/>
    </source>
</evidence>
<protein>
    <recommendedName>
        <fullName evidence="3">DNA sulfur modification protein DndB</fullName>
    </recommendedName>
</protein>
<evidence type="ECO:0000313" key="1">
    <source>
        <dbReference type="EMBL" id="QEG39338.1"/>
    </source>
</evidence>
<dbReference type="InterPro" id="IPR017642">
    <property type="entry name" value="DNA_S_mod_DndB"/>
</dbReference>
<accession>A0A5B9QJV1</accession>
<dbReference type="REBASE" id="372779">
    <property type="entry name" value="M.RulUC8DndBP"/>
</dbReference>
<dbReference type="InterPro" id="IPR017601">
    <property type="entry name" value="DGQHR-contain_dom"/>
</dbReference>
<dbReference type="Proteomes" id="UP000325286">
    <property type="component" value="Chromosome"/>
</dbReference>
<evidence type="ECO:0000313" key="2">
    <source>
        <dbReference type="Proteomes" id="UP000325286"/>
    </source>
</evidence>
<dbReference type="RefSeq" id="WP_068138744.1">
    <property type="nucleotide sequence ID" value="NZ_CP042914.1"/>
</dbReference>